<evidence type="ECO:0000256" key="4">
    <source>
        <dbReference type="ARBA" id="ARBA00022475"/>
    </source>
</evidence>
<dbReference type="OrthoDB" id="9776218at2"/>
<feature type="transmembrane region" description="Helical" evidence="8">
    <location>
        <begin position="21"/>
        <end position="39"/>
    </location>
</feature>
<dbReference type="InterPro" id="IPR013525">
    <property type="entry name" value="ABC2_TM"/>
</dbReference>
<feature type="transmembrane region" description="Helical" evidence="8">
    <location>
        <begin position="140"/>
        <end position="166"/>
    </location>
</feature>
<feature type="transmembrane region" description="Helical" evidence="8">
    <location>
        <begin position="225"/>
        <end position="247"/>
    </location>
</feature>
<feature type="transmembrane region" description="Helical" evidence="8">
    <location>
        <begin position="187"/>
        <end position="213"/>
    </location>
</feature>
<dbReference type="PANTHER" id="PTHR30294:SF38">
    <property type="entry name" value="TRANSPORT PERMEASE PROTEIN"/>
    <property type="match status" value="1"/>
</dbReference>
<name>A0A1N7JF44_9BACI</name>
<feature type="domain" description="ABC transmembrane type-2" evidence="9">
    <location>
        <begin position="108"/>
        <end position="334"/>
    </location>
</feature>
<keyword evidence="7 8" id="KW-0472">Membrane</keyword>
<dbReference type="Pfam" id="PF12698">
    <property type="entry name" value="ABC2_membrane_3"/>
    <property type="match status" value="1"/>
</dbReference>
<dbReference type="STRING" id="570947.SAMN05421687_105193"/>
<dbReference type="PANTHER" id="PTHR30294">
    <property type="entry name" value="MEMBRANE COMPONENT OF ABC TRANSPORTER YHHJ-RELATED"/>
    <property type="match status" value="1"/>
</dbReference>
<evidence type="ECO:0000259" key="9">
    <source>
        <dbReference type="PROSITE" id="PS51012"/>
    </source>
</evidence>
<feature type="transmembrane region" description="Helical" evidence="8">
    <location>
        <begin position="259"/>
        <end position="280"/>
    </location>
</feature>
<feature type="transmembrane region" description="Helical" evidence="8">
    <location>
        <begin position="309"/>
        <end position="328"/>
    </location>
</feature>
<proteinExistence type="inferred from homology"/>
<evidence type="ECO:0000256" key="6">
    <source>
        <dbReference type="ARBA" id="ARBA00022989"/>
    </source>
</evidence>
<evidence type="ECO:0000256" key="8">
    <source>
        <dbReference type="SAM" id="Phobius"/>
    </source>
</evidence>
<sequence length="337" mass="38348">MNIPVVAKRILLQFRRDKRSVALMIVAPMLVLTLLWLVLDTDDRLVEIAVVEAPEAVYEQLASGRMEVTILDEETAREQLNNAEIDALLKWEEARPILLLEGSDPTNHELIKTAVQQAMGMEIGESVRVDYWHGTEDMNIFHYTGPVLIGFFIFFFVFIVGGVSFLRERTQGTLERVLTTPIHRYELVGGYLLGFGLFTILQSILIVFYSVYVLDMYMVGNLWRVLFITLLLALTALSLGTLLSAYAKNEFQMIQFIPLVIVPQVFFSGLFPVEGLAGWIQLIGNLMPLTYGAEALRGIMLRNENLGDLQWQVFMLLVFFLVFTALNVKALKRHRKL</sequence>
<dbReference type="GO" id="GO:0005886">
    <property type="term" value="C:plasma membrane"/>
    <property type="evidence" value="ECO:0007669"/>
    <property type="project" value="UniProtKB-SubCell"/>
</dbReference>
<evidence type="ECO:0000313" key="10">
    <source>
        <dbReference type="EMBL" id="SIS47992.1"/>
    </source>
</evidence>
<dbReference type="EMBL" id="FTOC01000005">
    <property type="protein sequence ID" value="SIS47992.1"/>
    <property type="molecule type" value="Genomic_DNA"/>
</dbReference>
<keyword evidence="3" id="KW-0813">Transport</keyword>
<keyword evidence="11" id="KW-1185">Reference proteome</keyword>
<accession>A0A1N7JF44</accession>
<keyword evidence="6 8" id="KW-1133">Transmembrane helix</keyword>
<gene>
    <name evidence="10" type="ORF">SAMN05421687_105193</name>
</gene>
<dbReference type="AlphaFoldDB" id="A0A1N7JF44"/>
<dbReference type="RefSeq" id="WP_076558897.1">
    <property type="nucleotide sequence ID" value="NZ_FTOC01000005.1"/>
</dbReference>
<dbReference type="PROSITE" id="PS51012">
    <property type="entry name" value="ABC_TM2"/>
    <property type="match status" value="1"/>
</dbReference>
<keyword evidence="4" id="KW-1003">Cell membrane</keyword>
<keyword evidence="5 8" id="KW-0812">Transmembrane</keyword>
<comment type="similarity">
    <text evidence="2">Belongs to the ABC-2 integral membrane protein family.</text>
</comment>
<evidence type="ECO:0000313" key="11">
    <source>
        <dbReference type="Proteomes" id="UP000187608"/>
    </source>
</evidence>
<protein>
    <submittedName>
        <fullName evidence="10">ABC-2 type transport system permease protein</fullName>
    </submittedName>
</protein>
<dbReference type="Proteomes" id="UP000187608">
    <property type="component" value="Unassembled WGS sequence"/>
</dbReference>
<evidence type="ECO:0000256" key="3">
    <source>
        <dbReference type="ARBA" id="ARBA00022448"/>
    </source>
</evidence>
<evidence type="ECO:0000256" key="7">
    <source>
        <dbReference type="ARBA" id="ARBA00023136"/>
    </source>
</evidence>
<reference evidence="11" key="1">
    <citation type="submission" date="2017-01" db="EMBL/GenBank/DDBJ databases">
        <authorList>
            <person name="Varghese N."/>
            <person name="Submissions S."/>
        </authorList>
    </citation>
    <scope>NUCLEOTIDE SEQUENCE [LARGE SCALE GENOMIC DNA]</scope>
    <source>
        <strain evidence="11">DSM 23127</strain>
    </source>
</reference>
<organism evidence="10 11">
    <name type="scientific">Salimicrobium flavidum</name>
    <dbReference type="NCBI Taxonomy" id="570947"/>
    <lineage>
        <taxon>Bacteria</taxon>
        <taxon>Bacillati</taxon>
        <taxon>Bacillota</taxon>
        <taxon>Bacilli</taxon>
        <taxon>Bacillales</taxon>
        <taxon>Bacillaceae</taxon>
        <taxon>Salimicrobium</taxon>
    </lineage>
</organism>
<dbReference type="InterPro" id="IPR051449">
    <property type="entry name" value="ABC-2_transporter_component"/>
</dbReference>
<dbReference type="GO" id="GO:0140359">
    <property type="term" value="F:ABC-type transporter activity"/>
    <property type="evidence" value="ECO:0007669"/>
    <property type="project" value="InterPro"/>
</dbReference>
<evidence type="ECO:0000256" key="5">
    <source>
        <dbReference type="ARBA" id="ARBA00022692"/>
    </source>
</evidence>
<evidence type="ECO:0000256" key="2">
    <source>
        <dbReference type="ARBA" id="ARBA00007783"/>
    </source>
</evidence>
<comment type="subcellular location">
    <subcellularLocation>
        <location evidence="1">Cell membrane</location>
        <topology evidence="1">Multi-pass membrane protein</topology>
    </subcellularLocation>
</comment>
<dbReference type="InterPro" id="IPR047817">
    <property type="entry name" value="ABC2_TM_bact-type"/>
</dbReference>
<evidence type="ECO:0000256" key="1">
    <source>
        <dbReference type="ARBA" id="ARBA00004651"/>
    </source>
</evidence>